<organism evidence="1">
    <name type="scientific">Spodoptera frugiperda</name>
    <name type="common">Fall armyworm</name>
    <dbReference type="NCBI Taxonomy" id="7108"/>
    <lineage>
        <taxon>Eukaryota</taxon>
        <taxon>Metazoa</taxon>
        <taxon>Ecdysozoa</taxon>
        <taxon>Arthropoda</taxon>
        <taxon>Hexapoda</taxon>
        <taxon>Insecta</taxon>
        <taxon>Pterygota</taxon>
        <taxon>Neoptera</taxon>
        <taxon>Endopterygota</taxon>
        <taxon>Lepidoptera</taxon>
        <taxon>Glossata</taxon>
        <taxon>Ditrysia</taxon>
        <taxon>Noctuoidea</taxon>
        <taxon>Noctuidae</taxon>
        <taxon>Amphipyrinae</taxon>
        <taxon>Spodoptera</taxon>
    </lineage>
</organism>
<evidence type="ECO:0000313" key="1">
    <source>
        <dbReference type="EMBL" id="SOQ54786.1"/>
    </source>
</evidence>
<reference evidence="1" key="1">
    <citation type="submission" date="2016-07" db="EMBL/GenBank/DDBJ databases">
        <authorList>
            <person name="Bretaudeau A."/>
        </authorList>
    </citation>
    <scope>NUCLEOTIDE SEQUENCE</scope>
    <source>
        <strain evidence="1">Rice</strain>
        <tissue evidence="1">Whole body</tissue>
    </source>
</reference>
<accession>A0A2H1WP81</accession>
<sequence>MLAKENPGYKGIQLIPKLTDDHINPEKINKMKVKYGAQIFSRTVASNMGYLAGKKVFSSMKLVTSAGKVETVPTVDNWVWTLDGIAVLLKKLQNDFKVTSVPIEKRGGNHRSHQFVEKKAAVVCFLNSLKCVESHYCRSQTKRHYLPSELTINKLYKMYNKSCAIELKVKGSYFRSIFNTKFNLGFKVPRVDVCSTCTELAEKIKKCTDGNLKQTYMAQKRIHTLKYKEFYKFLKDESPEV</sequence>
<protein>
    <submittedName>
        <fullName evidence="1">SFRICE_013394</fullName>
    </submittedName>
</protein>
<dbReference type="AlphaFoldDB" id="A0A2H1WP81"/>
<dbReference type="PANTHER" id="PTHR10773:SF19">
    <property type="match status" value="1"/>
</dbReference>
<dbReference type="PANTHER" id="PTHR10773">
    <property type="entry name" value="DNA-DIRECTED RNA POLYMERASES I, II, AND III SUBUNIT RPABC2"/>
    <property type="match status" value="1"/>
</dbReference>
<gene>
    <name evidence="1" type="ORF">SFRICE_013394</name>
</gene>
<proteinExistence type="predicted"/>
<dbReference type="EMBL" id="ODYU01009999">
    <property type="protein sequence ID" value="SOQ54786.1"/>
    <property type="molecule type" value="Genomic_DNA"/>
</dbReference>
<name>A0A2H1WP81_SPOFR</name>